<dbReference type="STRING" id="439228.SAMN06295920_103127"/>
<dbReference type="RefSeq" id="WP_079647465.1">
    <property type="nucleotide sequence ID" value="NZ_FUYM01000003.1"/>
</dbReference>
<organism evidence="1 2">
    <name type="scientific">Rhizorhabdus histidinilytica</name>
    <dbReference type="NCBI Taxonomy" id="439228"/>
    <lineage>
        <taxon>Bacteria</taxon>
        <taxon>Pseudomonadati</taxon>
        <taxon>Pseudomonadota</taxon>
        <taxon>Alphaproteobacteria</taxon>
        <taxon>Sphingomonadales</taxon>
        <taxon>Sphingomonadaceae</taxon>
        <taxon>Rhizorhabdus</taxon>
    </lineage>
</organism>
<sequence>MADEAVCIYDRLWEANVRIEQMWPFPVGPAPRELRDAFEMAGDEGLPEAVKSLIENWDDGELDELFDGAHDAFEELMASAFRRDLKGWIGIAAVPVFEPTKRGHVSFSWGYYNTQMLFSPTADGLLTAAAEWGEGLYDKAHERAGWCERW</sequence>
<dbReference type="OrthoDB" id="8395966at2"/>
<evidence type="ECO:0000313" key="1">
    <source>
        <dbReference type="EMBL" id="SKB48447.1"/>
    </source>
</evidence>
<accession>A0A1T5BMV1</accession>
<dbReference type="AlphaFoldDB" id="A0A1T5BMV1"/>
<gene>
    <name evidence="1" type="ORF">SAMN06295920_103127</name>
</gene>
<reference evidence="2" key="1">
    <citation type="submission" date="2017-02" db="EMBL/GenBank/DDBJ databases">
        <authorList>
            <person name="Varghese N."/>
            <person name="Submissions S."/>
        </authorList>
    </citation>
    <scope>NUCLEOTIDE SEQUENCE [LARGE SCALE GENOMIC DNA]</scope>
    <source>
        <strain evidence="2">UM2</strain>
    </source>
</reference>
<keyword evidence="2" id="KW-1185">Reference proteome</keyword>
<evidence type="ECO:0000313" key="2">
    <source>
        <dbReference type="Proteomes" id="UP000189818"/>
    </source>
</evidence>
<name>A0A1T5BMV1_9SPHN</name>
<dbReference type="EMBL" id="FUYM01000003">
    <property type="protein sequence ID" value="SKB48447.1"/>
    <property type="molecule type" value="Genomic_DNA"/>
</dbReference>
<proteinExistence type="predicted"/>
<dbReference type="Proteomes" id="UP000189818">
    <property type="component" value="Unassembled WGS sequence"/>
</dbReference>
<protein>
    <submittedName>
        <fullName evidence="1">Uncharacterized protein</fullName>
    </submittedName>
</protein>